<feature type="region of interest" description="Disordered" evidence="7">
    <location>
        <begin position="135"/>
        <end position="160"/>
    </location>
</feature>
<evidence type="ECO:0000256" key="3">
    <source>
        <dbReference type="ARBA" id="ARBA00022980"/>
    </source>
</evidence>
<dbReference type="GeneID" id="28970863"/>
<evidence type="ECO:0000256" key="1">
    <source>
        <dbReference type="ARBA" id="ARBA00004173"/>
    </source>
</evidence>
<evidence type="ECO:0000313" key="9">
    <source>
        <dbReference type="EMBL" id="WWC65890.1"/>
    </source>
</evidence>
<dbReference type="Proteomes" id="UP000078595">
    <property type="component" value="Chromosome 11"/>
</dbReference>
<dbReference type="OrthoDB" id="2257454at2759"/>
<protein>
    <recommendedName>
        <fullName evidence="6">Small ribosomal subunit protein mS33</fullName>
    </recommendedName>
</protein>
<comment type="similarity">
    <text evidence="2">Belongs to the mitochondrion-specific ribosomal protein mS33 family.</text>
</comment>
<evidence type="ECO:0000313" key="8">
    <source>
        <dbReference type="EMBL" id="OBR82405.1"/>
    </source>
</evidence>
<dbReference type="KEGG" id="kdj:28970863"/>
<dbReference type="InterPro" id="IPR013219">
    <property type="entry name" value="Ribosomal_mS33"/>
</dbReference>
<dbReference type="GO" id="GO:0005840">
    <property type="term" value="C:ribosome"/>
    <property type="evidence" value="ECO:0007669"/>
    <property type="project" value="UniProtKB-KW"/>
</dbReference>
<dbReference type="RefSeq" id="XP_018260247.1">
    <property type="nucleotide sequence ID" value="XM_018410438.1"/>
</dbReference>
<gene>
    <name evidence="8" type="ORF">I303_07164</name>
    <name evidence="9" type="ORF">I303_108512</name>
</gene>
<evidence type="ECO:0000256" key="2">
    <source>
        <dbReference type="ARBA" id="ARBA00008970"/>
    </source>
</evidence>
<reference evidence="8" key="1">
    <citation type="submission" date="2013-07" db="EMBL/GenBank/DDBJ databases">
        <title>The Genome Sequence of Cryptococcus dejecticola CBS10117.</title>
        <authorList>
            <consortium name="The Broad Institute Genome Sequencing Platform"/>
            <person name="Cuomo C."/>
            <person name="Litvintseva A."/>
            <person name="Chen Y."/>
            <person name="Heitman J."/>
            <person name="Sun S."/>
            <person name="Springer D."/>
            <person name="Dromer F."/>
            <person name="Young S.K."/>
            <person name="Zeng Q."/>
            <person name="Gargeya S."/>
            <person name="Fitzgerald M."/>
            <person name="Abouelleil A."/>
            <person name="Alvarado L."/>
            <person name="Berlin A.M."/>
            <person name="Chapman S.B."/>
            <person name="Dewar J."/>
            <person name="Goldberg J."/>
            <person name="Griggs A."/>
            <person name="Gujja S."/>
            <person name="Hansen M."/>
            <person name="Howarth C."/>
            <person name="Imamovic A."/>
            <person name="Larimer J."/>
            <person name="McCowan C."/>
            <person name="Murphy C."/>
            <person name="Pearson M."/>
            <person name="Priest M."/>
            <person name="Roberts A."/>
            <person name="Saif S."/>
            <person name="Shea T."/>
            <person name="Sykes S."/>
            <person name="Wortman J."/>
            <person name="Nusbaum C."/>
            <person name="Birren B."/>
        </authorList>
    </citation>
    <scope>NUCLEOTIDE SEQUENCE [LARGE SCALE GENOMIC DNA]</scope>
    <source>
        <strain evidence="8">CBS 10117</strain>
    </source>
</reference>
<evidence type="ECO:0000313" key="10">
    <source>
        <dbReference type="Proteomes" id="UP000078595"/>
    </source>
</evidence>
<reference evidence="9" key="3">
    <citation type="submission" date="2024-02" db="EMBL/GenBank/DDBJ databases">
        <title>Comparative genomics of Cryptococcus and Kwoniella reveals pathogenesis evolution and contrasting modes of karyotype evolution via chromosome fusion or intercentromeric recombination.</title>
        <authorList>
            <person name="Coelho M.A."/>
            <person name="David-Palma M."/>
            <person name="Shea T."/>
            <person name="Bowers K."/>
            <person name="McGinley-Smith S."/>
            <person name="Mohammad A.W."/>
            <person name="Gnirke A."/>
            <person name="Yurkov A.M."/>
            <person name="Nowrousian M."/>
            <person name="Sun S."/>
            <person name="Cuomo C.A."/>
            <person name="Heitman J."/>
        </authorList>
    </citation>
    <scope>NUCLEOTIDE SEQUENCE</scope>
    <source>
        <strain evidence="9">CBS 10117</strain>
    </source>
</reference>
<evidence type="ECO:0000256" key="5">
    <source>
        <dbReference type="ARBA" id="ARBA00023274"/>
    </source>
</evidence>
<evidence type="ECO:0000256" key="6">
    <source>
        <dbReference type="ARBA" id="ARBA00035132"/>
    </source>
</evidence>
<sequence length="160" mass="17980">MAPNLHNLLSSLRSPIFQTLSNPTSSRMGTKYLRRRLRGPSIASYYPQLTNPFPLISALNRTHPSNPFAGWEGAKLPEQLTTPISGKVIMENVVWKNEGNMLRNSELVDEGFEEVSRKRGLGWLADGVEVRRAERVRARKTAGKGPPKKGQGRRSQMKKK</sequence>
<keyword evidence="4" id="KW-0496">Mitochondrion</keyword>
<feature type="compositionally biased region" description="Basic residues" evidence="7">
    <location>
        <begin position="137"/>
        <end position="160"/>
    </location>
</feature>
<keyword evidence="10" id="KW-1185">Reference proteome</keyword>
<dbReference type="PANTHER" id="PTHR13362:SF2">
    <property type="entry name" value="SMALL RIBOSOMAL SUBUNIT PROTEIN MS33"/>
    <property type="match status" value="1"/>
</dbReference>
<evidence type="ECO:0000256" key="7">
    <source>
        <dbReference type="SAM" id="MobiDB-lite"/>
    </source>
</evidence>
<comment type="subcellular location">
    <subcellularLocation>
        <location evidence="1">Mitochondrion</location>
    </subcellularLocation>
</comment>
<reference evidence="9" key="2">
    <citation type="submission" date="2013-07" db="EMBL/GenBank/DDBJ databases">
        <authorList>
            <consortium name="The Broad Institute Genome Sequencing Platform"/>
            <person name="Cuomo C."/>
            <person name="Litvintseva A."/>
            <person name="Chen Y."/>
            <person name="Heitman J."/>
            <person name="Sun S."/>
            <person name="Springer D."/>
            <person name="Dromer F."/>
            <person name="Young S.K."/>
            <person name="Zeng Q."/>
            <person name="Gargeya S."/>
            <person name="Fitzgerald M."/>
            <person name="Abouelleil A."/>
            <person name="Alvarado L."/>
            <person name="Berlin A.M."/>
            <person name="Chapman S.B."/>
            <person name="Dewar J."/>
            <person name="Goldberg J."/>
            <person name="Griggs A."/>
            <person name="Gujja S."/>
            <person name="Hansen M."/>
            <person name="Howarth C."/>
            <person name="Imamovic A."/>
            <person name="Larimer J."/>
            <person name="McCowan C."/>
            <person name="Murphy C."/>
            <person name="Pearson M."/>
            <person name="Priest M."/>
            <person name="Roberts A."/>
            <person name="Saif S."/>
            <person name="Shea T."/>
            <person name="Sykes S."/>
            <person name="Wortman J."/>
            <person name="Nusbaum C."/>
            <person name="Birren B."/>
        </authorList>
    </citation>
    <scope>NUCLEOTIDE SEQUENCE</scope>
    <source>
        <strain evidence="9">CBS 10117</strain>
    </source>
</reference>
<accession>A0A1A5ZX70</accession>
<organism evidence="8">
    <name type="scientific">Kwoniella dejecticola CBS 10117</name>
    <dbReference type="NCBI Taxonomy" id="1296121"/>
    <lineage>
        <taxon>Eukaryota</taxon>
        <taxon>Fungi</taxon>
        <taxon>Dikarya</taxon>
        <taxon>Basidiomycota</taxon>
        <taxon>Agaricomycotina</taxon>
        <taxon>Tremellomycetes</taxon>
        <taxon>Tremellales</taxon>
        <taxon>Cryptococcaceae</taxon>
        <taxon>Kwoniella</taxon>
    </lineage>
</organism>
<dbReference type="AlphaFoldDB" id="A0A1A5ZX70"/>
<keyword evidence="3" id="KW-0689">Ribosomal protein</keyword>
<dbReference type="PANTHER" id="PTHR13362">
    <property type="entry name" value="MITOCHONDRIAL RIBOSOMAL PROTEIN S33"/>
    <property type="match status" value="1"/>
</dbReference>
<dbReference type="GO" id="GO:0005739">
    <property type="term" value="C:mitochondrion"/>
    <property type="evidence" value="ECO:0007669"/>
    <property type="project" value="UniProtKB-SubCell"/>
</dbReference>
<dbReference type="EMBL" id="CP144540">
    <property type="protein sequence ID" value="WWC65890.1"/>
    <property type="molecule type" value="Genomic_DNA"/>
</dbReference>
<proteinExistence type="inferred from homology"/>
<evidence type="ECO:0000256" key="4">
    <source>
        <dbReference type="ARBA" id="ARBA00023128"/>
    </source>
</evidence>
<keyword evidence="5" id="KW-0687">Ribonucleoprotein</keyword>
<dbReference type="VEuPathDB" id="FungiDB:I303_07164"/>
<dbReference type="Pfam" id="PF08293">
    <property type="entry name" value="MRP-S33"/>
    <property type="match status" value="1"/>
</dbReference>
<name>A0A1A5ZX70_9TREE</name>
<dbReference type="GO" id="GO:1990904">
    <property type="term" value="C:ribonucleoprotein complex"/>
    <property type="evidence" value="ECO:0007669"/>
    <property type="project" value="UniProtKB-KW"/>
</dbReference>
<dbReference type="EMBL" id="KI894035">
    <property type="protein sequence ID" value="OBR82405.1"/>
    <property type="molecule type" value="Genomic_DNA"/>
</dbReference>
<dbReference type="STRING" id="1296121.A0A1A5ZX70"/>